<dbReference type="GO" id="GO:0009116">
    <property type="term" value="P:nucleoside metabolic process"/>
    <property type="evidence" value="ECO:0007669"/>
    <property type="project" value="InterPro"/>
</dbReference>
<keyword evidence="1" id="KW-0328">Glycosyltransferase</keyword>
<gene>
    <name evidence="4" type="ORF">UV74_C0013G0452</name>
</gene>
<dbReference type="Gene3D" id="3.40.50.1580">
    <property type="entry name" value="Nucleoside phosphorylase domain"/>
    <property type="match status" value="1"/>
</dbReference>
<protein>
    <submittedName>
        <fullName evidence="4">Phosphorylase, family 2</fullName>
    </submittedName>
</protein>
<dbReference type="InterPro" id="IPR000845">
    <property type="entry name" value="Nucleoside_phosphorylase_d"/>
</dbReference>
<evidence type="ECO:0000313" key="4">
    <source>
        <dbReference type="EMBL" id="KKS97330.1"/>
    </source>
</evidence>
<dbReference type="Pfam" id="PF01048">
    <property type="entry name" value="PNP_UDP_1"/>
    <property type="match status" value="1"/>
</dbReference>
<dbReference type="EMBL" id="LCFQ01000013">
    <property type="protein sequence ID" value="KKS97330.1"/>
    <property type="molecule type" value="Genomic_DNA"/>
</dbReference>
<organism evidence="4 5">
    <name type="scientific">Candidatus Woesebacteria bacterium GW2011_GWB1_43_14</name>
    <dbReference type="NCBI Taxonomy" id="1618578"/>
    <lineage>
        <taxon>Bacteria</taxon>
        <taxon>Candidatus Woeseibacteriota</taxon>
    </lineage>
</organism>
<dbReference type="Proteomes" id="UP000034090">
    <property type="component" value="Unassembled WGS sequence"/>
</dbReference>
<dbReference type="GO" id="GO:0005829">
    <property type="term" value="C:cytosol"/>
    <property type="evidence" value="ECO:0007669"/>
    <property type="project" value="TreeGrafter"/>
</dbReference>
<dbReference type="PANTHER" id="PTHR42679:SF2">
    <property type="entry name" value="S-METHYL-5'-THIOADENOSINE PHOSPHORYLASE"/>
    <property type="match status" value="1"/>
</dbReference>
<dbReference type="STRING" id="1618578.UV74_C0013G0452"/>
<dbReference type="InterPro" id="IPR035994">
    <property type="entry name" value="Nucleoside_phosphorylase_sf"/>
</dbReference>
<proteinExistence type="predicted"/>
<sequence length="294" mass="32397">MSNLEARYGLIGGSNTWAIQFPEETDKGIRVVKHIKGFSTPFGVSSPYKLLEINGVHVLRVAMHGSYPNDQEMIPPNISAKQTAWIFKQAGVKYALVDASVGGIQNLEGGPLPPWSIVIPDDFFMAPTIPMFASSVGRVPRDKDKTFFRMAKPFCEMLRRSLMKACKEEGLSFQDGGVYACTPWGRFETVPEISILRNNGAHVVGQTVAHEAVAMRNAEIHFASINIVSNFAENGHEWIGDCPDAMANFYRECAPITARLITNAMKAVINDHTGNCQCREFEVSGLGKFPIENA</sequence>
<evidence type="ECO:0000256" key="2">
    <source>
        <dbReference type="ARBA" id="ARBA00022679"/>
    </source>
</evidence>
<evidence type="ECO:0000256" key="1">
    <source>
        <dbReference type="ARBA" id="ARBA00022676"/>
    </source>
</evidence>
<evidence type="ECO:0000313" key="5">
    <source>
        <dbReference type="Proteomes" id="UP000034090"/>
    </source>
</evidence>
<dbReference type="InterPro" id="IPR010044">
    <property type="entry name" value="MTAP"/>
</dbReference>
<reference evidence="4 5" key="1">
    <citation type="journal article" date="2015" name="Nature">
        <title>rRNA introns, odd ribosomes, and small enigmatic genomes across a large radiation of phyla.</title>
        <authorList>
            <person name="Brown C.T."/>
            <person name="Hug L.A."/>
            <person name="Thomas B.C."/>
            <person name="Sharon I."/>
            <person name="Castelle C.J."/>
            <person name="Singh A."/>
            <person name="Wilkins M.J."/>
            <person name="Williams K.H."/>
            <person name="Banfield J.F."/>
        </authorList>
    </citation>
    <scope>NUCLEOTIDE SEQUENCE [LARGE SCALE GENOMIC DNA]</scope>
</reference>
<feature type="domain" description="Nucleoside phosphorylase" evidence="3">
    <location>
        <begin position="26"/>
        <end position="236"/>
    </location>
</feature>
<evidence type="ECO:0000259" key="3">
    <source>
        <dbReference type="Pfam" id="PF01048"/>
    </source>
</evidence>
<keyword evidence="2" id="KW-0808">Transferase</keyword>
<accession>A0A0G1DHI7</accession>
<dbReference type="GO" id="GO:0019509">
    <property type="term" value="P:L-methionine salvage from methylthioadenosine"/>
    <property type="evidence" value="ECO:0007669"/>
    <property type="project" value="TreeGrafter"/>
</dbReference>
<dbReference type="SUPFAM" id="SSF53167">
    <property type="entry name" value="Purine and uridine phosphorylases"/>
    <property type="match status" value="1"/>
</dbReference>
<dbReference type="PANTHER" id="PTHR42679">
    <property type="entry name" value="S-METHYL-5'-THIOADENOSINE PHOSPHORYLASE"/>
    <property type="match status" value="1"/>
</dbReference>
<dbReference type="GO" id="GO:0017061">
    <property type="term" value="F:S-methyl-5-thioadenosine phosphorylase activity"/>
    <property type="evidence" value="ECO:0007669"/>
    <property type="project" value="InterPro"/>
</dbReference>
<dbReference type="AlphaFoldDB" id="A0A0G1DHI7"/>
<name>A0A0G1DHI7_9BACT</name>
<comment type="caution">
    <text evidence="4">The sequence shown here is derived from an EMBL/GenBank/DDBJ whole genome shotgun (WGS) entry which is preliminary data.</text>
</comment>